<dbReference type="Pfam" id="PF00239">
    <property type="entry name" value="Resolvase"/>
    <property type="match status" value="1"/>
</dbReference>
<evidence type="ECO:0000313" key="4">
    <source>
        <dbReference type="Proteomes" id="UP000605361"/>
    </source>
</evidence>
<dbReference type="SUPFAM" id="SSF53041">
    <property type="entry name" value="Resolvase-like"/>
    <property type="match status" value="1"/>
</dbReference>
<dbReference type="GO" id="GO:0000150">
    <property type="term" value="F:DNA strand exchange activity"/>
    <property type="evidence" value="ECO:0007669"/>
    <property type="project" value="InterPro"/>
</dbReference>
<comment type="caution">
    <text evidence="3">The sequence shown here is derived from an EMBL/GenBank/DDBJ whole genome shotgun (WGS) entry which is preliminary data.</text>
</comment>
<dbReference type="EMBL" id="JADOGI010000064">
    <property type="protein sequence ID" value="MBF8188326.1"/>
    <property type="molecule type" value="Genomic_DNA"/>
</dbReference>
<accession>A0A931A8Q5</accession>
<dbReference type="AlphaFoldDB" id="A0A931A8Q5"/>
<protein>
    <submittedName>
        <fullName evidence="3">Recombinase family protein</fullName>
    </submittedName>
</protein>
<sequence>MSGAVSCSGGGRARIRGGPAGQLLDRQMAALTAVGCIRVFADKKSGKNAEREELWKALDYLRPGDTLVAPSLDRPCRRTTHGASRDVRSGKLITHSGHQW</sequence>
<evidence type="ECO:0000313" key="3">
    <source>
        <dbReference type="EMBL" id="MBF8188326.1"/>
    </source>
</evidence>
<gene>
    <name evidence="3" type="ORF">ITP53_21840</name>
</gene>
<evidence type="ECO:0000259" key="2">
    <source>
        <dbReference type="PROSITE" id="PS51736"/>
    </source>
</evidence>
<dbReference type="GO" id="GO:0003677">
    <property type="term" value="F:DNA binding"/>
    <property type="evidence" value="ECO:0007669"/>
    <property type="project" value="InterPro"/>
</dbReference>
<organism evidence="3 4">
    <name type="scientific">Nonomuraea cypriaca</name>
    <dbReference type="NCBI Taxonomy" id="1187855"/>
    <lineage>
        <taxon>Bacteria</taxon>
        <taxon>Bacillati</taxon>
        <taxon>Actinomycetota</taxon>
        <taxon>Actinomycetes</taxon>
        <taxon>Streptosporangiales</taxon>
        <taxon>Streptosporangiaceae</taxon>
        <taxon>Nonomuraea</taxon>
    </lineage>
</organism>
<feature type="domain" description="Resolvase/invertase-type recombinase catalytic" evidence="2">
    <location>
        <begin position="10"/>
        <end position="100"/>
    </location>
</feature>
<dbReference type="PROSITE" id="PS51736">
    <property type="entry name" value="RECOMBINASES_3"/>
    <property type="match status" value="1"/>
</dbReference>
<dbReference type="InterPro" id="IPR006119">
    <property type="entry name" value="Resolv_N"/>
</dbReference>
<dbReference type="Gene3D" id="3.40.50.1390">
    <property type="entry name" value="Resolvase, N-terminal catalytic domain"/>
    <property type="match status" value="1"/>
</dbReference>
<proteinExistence type="predicted"/>
<dbReference type="Proteomes" id="UP000605361">
    <property type="component" value="Unassembled WGS sequence"/>
</dbReference>
<dbReference type="InterPro" id="IPR036162">
    <property type="entry name" value="Resolvase-like_N_sf"/>
</dbReference>
<evidence type="ECO:0000256" key="1">
    <source>
        <dbReference type="SAM" id="MobiDB-lite"/>
    </source>
</evidence>
<reference evidence="3" key="1">
    <citation type="submission" date="2020-11" db="EMBL/GenBank/DDBJ databases">
        <title>Whole-genome analyses of Nonomuraea sp. K274.</title>
        <authorList>
            <person name="Veyisoglu A."/>
        </authorList>
    </citation>
    <scope>NUCLEOTIDE SEQUENCE</scope>
    <source>
        <strain evidence="3">K274</strain>
    </source>
</reference>
<name>A0A931A8Q5_9ACTN</name>
<feature type="region of interest" description="Disordered" evidence="1">
    <location>
        <begin position="72"/>
        <end position="100"/>
    </location>
</feature>
<dbReference type="RefSeq" id="WP_195897280.1">
    <property type="nucleotide sequence ID" value="NZ_JADOGI010000064.1"/>
</dbReference>
<keyword evidence="4" id="KW-1185">Reference proteome</keyword>